<dbReference type="AlphaFoldDB" id="A0A0G0NAP3"/>
<dbReference type="Proteomes" id="UP000034048">
    <property type="component" value="Unassembled WGS sequence"/>
</dbReference>
<reference evidence="1 2" key="1">
    <citation type="journal article" date="2015" name="Nature">
        <title>rRNA introns, odd ribosomes, and small enigmatic genomes across a large radiation of phyla.</title>
        <authorList>
            <person name="Brown C.T."/>
            <person name="Hug L.A."/>
            <person name="Thomas B.C."/>
            <person name="Sharon I."/>
            <person name="Castelle C.J."/>
            <person name="Singh A."/>
            <person name="Wilkins M.J."/>
            <person name="Williams K.H."/>
            <person name="Banfield J.F."/>
        </authorList>
    </citation>
    <scope>NUCLEOTIDE SEQUENCE [LARGE SCALE GENOMIC DNA]</scope>
</reference>
<name>A0A0G0NAP3_9BACT</name>
<sequence>MKNLIIIIFFCIATMTMQSQIIFSEGAEDANWPTLVKDIRNLINQERLAYGLSTLSLVNVPEAEQNSRRIMAVDKKIKTYLVAEYLRSEDYKIRCASLRDSLARGLITKSEYKIVIDKQNILLPYTCVDSLKNRRAVENYLGARYVTVGEIAAVTSPGCQNPALTIFNKFKNCPKHYPIVLMPEATHATIGLAMGEDNTYYCTIFMILAK</sequence>
<proteinExistence type="predicted"/>
<evidence type="ECO:0000313" key="1">
    <source>
        <dbReference type="EMBL" id="KKR13209.1"/>
    </source>
</evidence>
<evidence type="ECO:0000313" key="2">
    <source>
        <dbReference type="Proteomes" id="UP000034048"/>
    </source>
</evidence>
<protein>
    <submittedName>
        <fullName evidence="1">Uncharacterized protein</fullName>
    </submittedName>
</protein>
<comment type="caution">
    <text evidence="1">The sequence shown here is derived from an EMBL/GenBank/DDBJ whole genome shotgun (WGS) entry which is preliminary data.</text>
</comment>
<dbReference type="EMBL" id="LBWS01000050">
    <property type="protein sequence ID" value="KKR13209.1"/>
    <property type="molecule type" value="Genomic_DNA"/>
</dbReference>
<organism evidence="1 2">
    <name type="scientific">Candidatus Falkowbacteria bacterium GW2011_GWA2_39_24</name>
    <dbReference type="NCBI Taxonomy" id="1618634"/>
    <lineage>
        <taxon>Bacteria</taxon>
        <taxon>Candidatus Falkowiibacteriota</taxon>
    </lineage>
</organism>
<accession>A0A0G0NAP3</accession>
<gene>
    <name evidence="1" type="ORF">UT42_C0050G0004</name>
</gene>